<proteinExistence type="predicted"/>
<evidence type="ECO:0000313" key="6">
    <source>
        <dbReference type="Proteomes" id="UP000244441"/>
    </source>
</evidence>
<dbReference type="PANTHER" id="PTHR43228:SF1">
    <property type="entry name" value="TWO-COMPONENT RESPONSE REGULATOR ARR22"/>
    <property type="match status" value="1"/>
</dbReference>
<dbReference type="InterPro" id="IPR011990">
    <property type="entry name" value="TPR-like_helical_dom_sf"/>
</dbReference>
<accession>A0A2S0VNK7</accession>
<dbReference type="PANTHER" id="PTHR43228">
    <property type="entry name" value="TWO-COMPONENT RESPONSE REGULATOR"/>
    <property type="match status" value="1"/>
</dbReference>
<feature type="repeat" description="TPR" evidence="2">
    <location>
        <begin position="238"/>
        <end position="271"/>
    </location>
</feature>
<gene>
    <name evidence="5" type="ORF">C2869_04845</name>
</gene>
<feature type="repeat" description="TPR" evidence="2">
    <location>
        <begin position="451"/>
        <end position="484"/>
    </location>
</feature>
<dbReference type="SUPFAM" id="SSF52172">
    <property type="entry name" value="CheY-like"/>
    <property type="match status" value="1"/>
</dbReference>
<organism evidence="5 6">
    <name type="scientific">Saccharobesus litoralis</name>
    <dbReference type="NCBI Taxonomy" id="2172099"/>
    <lineage>
        <taxon>Bacteria</taxon>
        <taxon>Pseudomonadati</taxon>
        <taxon>Pseudomonadota</taxon>
        <taxon>Gammaproteobacteria</taxon>
        <taxon>Alteromonadales</taxon>
        <taxon>Alteromonadaceae</taxon>
        <taxon>Saccharobesus</taxon>
    </lineage>
</organism>
<feature type="domain" description="Response regulatory" evidence="4">
    <location>
        <begin position="13"/>
        <end position="132"/>
    </location>
</feature>
<dbReference type="Pfam" id="PF00072">
    <property type="entry name" value="Response_reg"/>
    <property type="match status" value="1"/>
</dbReference>
<dbReference type="InterPro" id="IPR011006">
    <property type="entry name" value="CheY-like_superfamily"/>
</dbReference>
<evidence type="ECO:0000256" key="3">
    <source>
        <dbReference type="SAM" id="Coils"/>
    </source>
</evidence>
<reference evidence="5 6" key="1">
    <citation type="submission" date="2018-01" db="EMBL/GenBank/DDBJ databases">
        <title>Genome sequence of a Cantenovulum-like bacteria.</title>
        <authorList>
            <person name="Tan W.R."/>
            <person name="Lau N.-S."/>
            <person name="Go F."/>
            <person name="Amirul A.-A.A."/>
        </authorList>
    </citation>
    <scope>NUCLEOTIDE SEQUENCE [LARGE SCALE GENOMIC DNA]</scope>
    <source>
        <strain evidence="5 6">CCB-QB4</strain>
    </source>
</reference>
<dbReference type="OrthoDB" id="7298659at2"/>
<dbReference type="Gene3D" id="3.40.50.2300">
    <property type="match status" value="1"/>
</dbReference>
<comment type="caution">
    <text evidence="1">Lacks conserved residue(s) required for the propagation of feature annotation.</text>
</comment>
<dbReference type="RefSeq" id="WP_108601881.1">
    <property type="nucleotide sequence ID" value="NZ_CP026604.1"/>
</dbReference>
<protein>
    <recommendedName>
        <fullName evidence="4">Response regulatory domain-containing protein</fullName>
    </recommendedName>
</protein>
<sequence length="547" mass="63425">MEKQDLSHYPALNVLIIDDHTLVHSTIKRTLFDLGITNTFCASNAFYALRLCEEYKFHIVICSFNVNSDKDGFHLLEELKFKGYVSKRTVLIFLSADTEEALVNSVAELQPDDFWAKPLNHHQIETRLAYTLDIKKTLYNVYQAVDDKEYSKVVYFVERHLLNNKLKKYFPHLLRMKGEALLALREFEDAEAFYRELLETNKQSWVHLGFVRALIKQDKIEEIEDLLLTLQERIDTRFATYDLLAQYHIEHQAYEQAYDEIKKASALSPRNIERHKKLWDLARLTQDFEGQFVATRNMAKYAKNSIHESPEMYLHVIRSGIDFASTLSDGQSTKVIQQVEKSITDLEKSGFELKSIKEQMQVIQARLHNVKEQRRLAERLVDTHVSLQVNPSLEDNLDKVKVFHELGRREEAMILLDAVQNQVTSDCLTGQVVSKYVEHEVEQRGEVHFTAKQLNNMAFQFFQRNRFDSALKSLSQALQITPKSARVMLSMLKVLVAINRQEGLDVEQKQLAEELVEILSQAELNEKQQQSYQALADELVVKLGVKA</sequence>
<dbReference type="AlphaFoldDB" id="A0A2S0VNK7"/>
<dbReference type="EMBL" id="CP026604">
    <property type="protein sequence ID" value="AWB65807.1"/>
    <property type="molecule type" value="Genomic_DNA"/>
</dbReference>
<dbReference type="InterPro" id="IPR001789">
    <property type="entry name" value="Sig_transdc_resp-reg_receiver"/>
</dbReference>
<dbReference type="SMART" id="SM00448">
    <property type="entry name" value="REC"/>
    <property type="match status" value="1"/>
</dbReference>
<dbReference type="GO" id="GO:0000160">
    <property type="term" value="P:phosphorelay signal transduction system"/>
    <property type="evidence" value="ECO:0007669"/>
    <property type="project" value="InterPro"/>
</dbReference>
<dbReference type="Proteomes" id="UP000244441">
    <property type="component" value="Chromosome"/>
</dbReference>
<dbReference type="PROSITE" id="PS50005">
    <property type="entry name" value="TPR"/>
    <property type="match status" value="2"/>
</dbReference>
<dbReference type="InterPro" id="IPR019734">
    <property type="entry name" value="TPR_rpt"/>
</dbReference>
<keyword evidence="6" id="KW-1185">Reference proteome</keyword>
<keyword evidence="3" id="KW-0175">Coiled coil</keyword>
<evidence type="ECO:0000256" key="2">
    <source>
        <dbReference type="PROSITE-ProRule" id="PRU00339"/>
    </source>
</evidence>
<evidence type="ECO:0000259" key="4">
    <source>
        <dbReference type="PROSITE" id="PS50110"/>
    </source>
</evidence>
<evidence type="ECO:0000313" key="5">
    <source>
        <dbReference type="EMBL" id="AWB65807.1"/>
    </source>
</evidence>
<evidence type="ECO:0000256" key="1">
    <source>
        <dbReference type="PROSITE-ProRule" id="PRU00169"/>
    </source>
</evidence>
<dbReference type="SUPFAM" id="SSF48452">
    <property type="entry name" value="TPR-like"/>
    <property type="match status" value="1"/>
</dbReference>
<dbReference type="InterPro" id="IPR052048">
    <property type="entry name" value="ST_Response_Regulator"/>
</dbReference>
<dbReference type="PROSITE" id="PS50110">
    <property type="entry name" value="RESPONSE_REGULATORY"/>
    <property type="match status" value="1"/>
</dbReference>
<name>A0A2S0VNK7_9ALTE</name>
<dbReference type="Gene3D" id="1.25.40.10">
    <property type="entry name" value="Tetratricopeptide repeat domain"/>
    <property type="match status" value="2"/>
</dbReference>
<keyword evidence="2" id="KW-0802">TPR repeat</keyword>
<dbReference type="SMART" id="SM00028">
    <property type="entry name" value="TPR"/>
    <property type="match status" value="3"/>
</dbReference>
<feature type="coiled-coil region" evidence="3">
    <location>
        <begin position="353"/>
        <end position="380"/>
    </location>
</feature>
<dbReference type="KEGG" id="cate:C2869_04845"/>